<dbReference type="CDD" id="cd07909">
    <property type="entry name" value="YciF"/>
    <property type="match status" value="1"/>
</dbReference>
<gene>
    <name evidence="1" type="ORF">GGR24_002368</name>
</gene>
<comment type="caution">
    <text evidence="1">The sequence shown here is derived from an EMBL/GenBank/DDBJ whole genome shotgun (WGS) entry which is preliminary data.</text>
</comment>
<name>A0A7W6GG42_9HYPH</name>
<dbReference type="InterPro" id="IPR009078">
    <property type="entry name" value="Ferritin-like_SF"/>
</dbReference>
<dbReference type="Proteomes" id="UP000528964">
    <property type="component" value="Unassembled WGS sequence"/>
</dbReference>
<dbReference type="InterPro" id="IPR010287">
    <property type="entry name" value="DUF892_YciF-like"/>
</dbReference>
<evidence type="ECO:0000313" key="2">
    <source>
        <dbReference type="Proteomes" id="UP000528964"/>
    </source>
</evidence>
<evidence type="ECO:0000313" key="1">
    <source>
        <dbReference type="EMBL" id="MBB3973698.1"/>
    </source>
</evidence>
<reference evidence="1 2" key="1">
    <citation type="submission" date="2020-08" db="EMBL/GenBank/DDBJ databases">
        <title>Genomic Encyclopedia of Type Strains, Phase IV (KMG-IV): sequencing the most valuable type-strain genomes for metagenomic binning, comparative biology and taxonomic classification.</title>
        <authorList>
            <person name="Goeker M."/>
        </authorList>
    </citation>
    <scope>NUCLEOTIDE SEQUENCE [LARGE SCALE GENOMIC DNA]</scope>
    <source>
        <strain evidence="1 2">DSM 25481</strain>
    </source>
</reference>
<dbReference type="EMBL" id="JACIDR010000003">
    <property type="protein sequence ID" value="MBB3973698.1"/>
    <property type="molecule type" value="Genomic_DNA"/>
</dbReference>
<dbReference type="InterPro" id="IPR012347">
    <property type="entry name" value="Ferritin-like"/>
</dbReference>
<proteinExistence type="predicted"/>
<dbReference type="Pfam" id="PF05974">
    <property type="entry name" value="DUF892"/>
    <property type="match status" value="1"/>
</dbReference>
<protein>
    <submittedName>
        <fullName evidence="1">Ferritin-like metal-binding protein YciE</fullName>
    </submittedName>
</protein>
<dbReference type="AlphaFoldDB" id="A0A7W6GG42"/>
<dbReference type="PANTHER" id="PTHR30565">
    <property type="entry name" value="PROTEIN YCIF"/>
    <property type="match status" value="1"/>
</dbReference>
<accession>A0A7W6GG42</accession>
<keyword evidence="2" id="KW-1185">Reference proteome</keyword>
<dbReference type="InterPro" id="IPR047114">
    <property type="entry name" value="YciF"/>
</dbReference>
<organism evidence="1 2">
    <name type="scientific">Hansschlegelia beijingensis</name>
    <dbReference type="NCBI Taxonomy" id="1133344"/>
    <lineage>
        <taxon>Bacteria</taxon>
        <taxon>Pseudomonadati</taxon>
        <taxon>Pseudomonadota</taxon>
        <taxon>Alphaproteobacteria</taxon>
        <taxon>Hyphomicrobiales</taxon>
        <taxon>Methylopilaceae</taxon>
        <taxon>Hansschlegelia</taxon>
    </lineage>
</organism>
<dbReference type="RefSeq" id="WP_183395546.1">
    <property type="nucleotide sequence ID" value="NZ_JACIDR010000003.1"/>
</dbReference>
<sequence>MAKKMQDLLIEELSDVYSAERQITQALPKLARAAASADLRTAFESHLEETKGQIARLDRIFSLLKQQPEEKECKAMKGLAEEADELLKEDLAPEVLDAALIAAAQKVEHYEIASYGSLRAYADACGLDEVADLLGQTLAEEKATDEKLNGLAVAEINPRAVERSAA</sequence>
<dbReference type="PANTHER" id="PTHR30565:SF9">
    <property type="entry name" value="PROTEIN YCIF"/>
    <property type="match status" value="1"/>
</dbReference>
<dbReference type="Gene3D" id="1.20.1260.10">
    <property type="match status" value="1"/>
</dbReference>
<dbReference type="SUPFAM" id="SSF47240">
    <property type="entry name" value="Ferritin-like"/>
    <property type="match status" value="1"/>
</dbReference>